<keyword evidence="1" id="KW-0472">Membrane</keyword>
<dbReference type="EMBL" id="LGUB01001432">
    <property type="protein sequence ID" value="KRH91880.1"/>
    <property type="molecule type" value="Genomic_DNA"/>
</dbReference>
<dbReference type="VEuPathDB" id="MicrosporidiaDB:M153_2020700043"/>
<organism evidence="3 4">
    <name type="scientific">Pseudoloma neurophilia</name>
    <dbReference type="NCBI Taxonomy" id="146866"/>
    <lineage>
        <taxon>Eukaryota</taxon>
        <taxon>Fungi</taxon>
        <taxon>Fungi incertae sedis</taxon>
        <taxon>Microsporidia</taxon>
        <taxon>Pseudoloma</taxon>
    </lineage>
</organism>
<evidence type="ECO:0000313" key="3">
    <source>
        <dbReference type="EMBL" id="KRH91880.1"/>
    </source>
</evidence>
<evidence type="ECO:0000256" key="1">
    <source>
        <dbReference type="SAM" id="Phobius"/>
    </source>
</evidence>
<keyword evidence="2" id="KW-0732">Signal</keyword>
<sequence>MFNIFMIFLCLITAFRQRSDIDSAIDLLHKKTPFRTFYELFELNENSSISNIKKKFRFFINNKEILKNNLKDKMTDTELEAFITQSFNILTKQKKEYDDLLRSPFTLSKEPKNSLFSIILFFVSSIFLILLTDLIINFIRYQREKSQYENMTKKERKKLVVPRFTADRLVLLRFLMGSYEKLRNVGTKIGKIFVRK</sequence>
<dbReference type="Proteomes" id="UP000051530">
    <property type="component" value="Unassembled WGS sequence"/>
</dbReference>
<protein>
    <recommendedName>
        <fullName evidence="5">J domain-containing protein</fullName>
    </recommendedName>
</protein>
<evidence type="ECO:0008006" key="5">
    <source>
        <dbReference type="Google" id="ProtNLM"/>
    </source>
</evidence>
<feature type="transmembrane region" description="Helical" evidence="1">
    <location>
        <begin position="115"/>
        <end position="136"/>
    </location>
</feature>
<dbReference type="AlphaFoldDB" id="A0A0R0LRJ2"/>
<feature type="signal peptide" evidence="2">
    <location>
        <begin position="1"/>
        <end position="16"/>
    </location>
</feature>
<reference evidence="3 4" key="1">
    <citation type="submission" date="2015-07" db="EMBL/GenBank/DDBJ databases">
        <title>The genome of Pseudoloma neurophilia, a relevant intracellular parasite of the zebrafish.</title>
        <authorList>
            <person name="Ndikumana S."/>
            <person name="Pelin A."/>
            <person name="Sanders J."/>
            <person name="Corradi N."/>
        </authorList>
    </citation>
    <scope>NUCLEOTIDE SEQUENCE [LARGE SCALE GENOMIC DNA]</scope>
    <source>
        <strain evidence="3 4">MK1</strain>
    </source>
</reference>
<accession>A0A0R0LRJ2</accession>
<proteinExistence type="predicted"/>
<name>A0A0R0LRJ2_9MICR</name>
<keyword evidence="1" id="KW-1133">Transmembrane helix</keyword>
<keyword evidence="1" id="KW-0812">Transmembrane</keyword>
<gene>
    <name evidence="3" type="ORF">M153_2020700043</name>
</gene>
<keyword evidence="4" id="KW-1185">Reference proteome</keyword>
<evidence type="ECO:0000313" key="4">
    <source>
        <dbReference type="Proteomes" id="UP000051530"/>
    </source>
</evidence>
<feature type="chain" id="PRO_5006398891" description="J domain-containing protein" evidence="2">
    <location>
        <begin position="17"/>
        <end position="196"/>
    </location>
</feature>
<evidence type="ECO:0000256" key="2">
    <source>
        <dbReference type="SAM" id="SignalP"/>
    </source>
</evidence>
<comment type="caution">
    <text evidence="3">The sequence shown here is derived from an EMBL/GenBank/DDBJ whole genome shotgun (WGS) entry which is preliminary data.</text>
</comment>